<dbReference type="PANTHER" id="PTHR45770">
    <property type="entry name" value="ATP-DEPENDENT 6-PHOSPHOFRUCTOKINASE 1"/>
    <property type="match status" value="1"/>
</dbReference>
<feature type="active site" description="Proton acceptor" evidence="6">
    <location>
        <position position="141"/>
    </location>
</feature>
<keyword evidence="3 6" id="KW-0479">Metal-binding</keyword>
<protein>
    <recommendedName>
        <fullName evidence="6">Pyrophosphate--fructose 6-phosphate 1-phosphotransferase</fullName>
        <ecNumber evidence="6">2.7.1.90</ecNumber>
    </recommendedName>
    <alternativeName>
        <fullName evidence="6">6-phosphofructokinase, pyrophosphate dependent</fullName>
    </alternativeName>
    <alternativeName>
        <fullName evidence="6">PPi-dependent phosphofructokinase</fullName>
        <shortName evidence="6">PPi-PFK</shortName>
    </alternativeName>
    <alternativeName>
        <fullName evidence="6">Pyrophosphate-dependent 6-phosphofructose-1-kinase</fullName>
    </alternativeName>
</protein>
<evidence type="ECO:0000313" key="8">
    <source>
        <dbReference type="EMBL" id="SNU95932.1"/>
    </source>
</evidence>
<dbReference type="AlphaFoldDB" id="A0A239TEF4"/>
<comment type="pathway">
    <text evidence="6">Carbohydrate degradation; glycolysis; D-glyceraldehyde 3-phosphate and glycerone phosphate from D-glucose: step 3/4.</text>
</comment>
<evidence type="ECO:0000256" key="2">
    <source>
        <dbReference type="ARBA" id="ARBA00022679"/>
    </source>
</evidence>
<dbReference type="HAMAP" id="MF_01978">
    <property type="entry name" value="Phosphofructokinase_II_B2"/>
    <property type="match status" value="1"/>
</dbReference>
<keyword evidence="6" id="KW-0963">Cytoplasm</keyword>
<dbReference type="GeneID" id="78506536"/>
<evidence type="ECO:0000313" key="9">
    <source>
        <dbReference type="Proteomes" id="UP000215383"/>
    </source>
</evidence>
<evidence type="ECO:0000256" key="1">
    <source>
        <dbReference type="ARBA" id="ARBA00001946"/>
    </source>
</evidence>
<dbReference type="EC" id="2.7.1.90" evidence="6"/>
<dbReference type="GO" id="GO:0005737">
    <property type="term" value="C:cytoplasm"/>
    <property type="evidence" value="ECO:0007669"/>
    <property type="project" value="UniProtKB-SubCell"/>
</dbReference>
<dbReference type="Gene3D" id="3.40.50.460">
    <property type="entry name" value="Phosphofructokinase domain"/>
    <property type="match status" value="1"/>
</dbReference>
<dbReference type="PIRSF" id="PIRSF036483">
    <property type="entry name" value="PFK_XF0274"/>
    <property type="match status" value="1"/>
</dbReference>
<evidence type="ECO:0000256" key="4">
    <source>
        <dbReference type="ARBA" id="ARBA00022777"/>
    </source>
</evidence>
<dbReference type="eggNOG" id="COG0205">
    <property type="taxonomic scope" value="Bacteria"/>
</dbReference>
<comment type="subcellular location">
    <subcellularLocation>
        <location evidence="6">Cytoplasm</location>
    </subcellularLocation>
</comment>
<comment type="function">
    <text evidence="6">Catalyzes the phosphorylation of D-fructose 6-phosphate, the first committing step of glycolysis. Uses inorganic phosphate (PPi) as phosphoryl donor instead of ATP like common ATP-dependent phosphofructokinases (ATP-PFKs), which renders the reaction reversible, and can thus function both in glycolysis and gluconeogenesis. Consistently, PPi-PFK can replace the enzymes of both the forward (ATP-PFK) and reverse (fructose-bisphosphatase (FBPase)) reactions.</text>
</comment>
<name>A0A239TEF4_9FIRM</name>
<dbReference type="Pfam" id="PF00365">
    <property type="entry name" value="PFK"/>
    <property type="match status" value="1"/>
</dbReference>
<dbReference type="GO" id="GO:0046872">
    <property type="term" value="F:metal ion binding"/>
    <property type="evidence" value="ECO:0007669"/>
    <property type="project" value="UniProtKB-KW"/>
</dbReference>
<dbReference type="InterPro" id="IPR000023">
    <property type="entry name" value="Phosphofructokinase_dom"/>
</dbReference>
<dbReference type="InterPro" id="IPR022953">
    <property type="entry name" value="ATP_PFK"/>
</dbReference>
<sequence length="393" mass="43109">MAANVNKIEKIAVVQTGGCSAVINSTLAGIIDNTQKNKLKIYGLLNGFEGLLKDKIIDLSNLTNDELTRLRNTPAMFLGSSRMFLTAEIFAAIPQKLQEKGIDTLIMIGGNGTMYAAKVISESAEKQNINLTVIGSPKTVDNDMFGIEYSPGFGSAAKYIAQAVRDISIDLESMKTFEQVRIMEVMGRSVGWLAAASALAKRKADGAPHLIYLPEYDFDENEFLSEVKRVYEEKGFVVAVVGEGIHDKNGCSIGENPFADVKQANKTFDGASTYLANLVHEKLGLKARAQNLTMAQRCFGALRSTVDEERAYKIGFVTISALMDGHKSEMVALSDNNVDYYTIALSDVGGKEKKVPVEFYDVTTKQVTKDFIDWLVPITGEFKDNYLSLDDIN</sequence>
<dbReference type="GO" id="GO:0003872">
    <property type="term" value="F:6-phosphofructokinase activity"/>
    <property type="evidence" value="ECO:0007669"/>
    <property type="project" value="UniProtKB-UniRule"/>
</dbReference>
<organism evidence="8 9">
    <name type="scientific">Megamonas hypermegale</name>
    <dbReference type="NCBI Taxonomy" id="158847"/>
    <lineage>
        <taxon>Bacteria</taxon>
        <taxon>Bacillati</taxon>
        <taxon>Bacillota</taxon>
        <taxon>Negativicutes</taxon>
        <taxon>Selenomonadales</taxon>
        <taxon>Selenomonadaceae</taxon>
        <taxon>Megamonas</taxon>
    </lineage>
</organism>
<comment type="similarity">
    <text evidence="6">Belongs to the phosphofructokinase type A (PFKA) family. PPi-dependent PFK group II subfamily. Clade 'B2' sub-subfamily.</text>
</comment>
<evidence type="ECO:0000256" key="5">
    <source>
        <dbReference type="ARBA" id="ARBA00022842"/>
    </source>
</evidence>
<comment type="activity regulation">
    <text evidence="6">Non-allosteric.</text>
</comment>
<proteinExistence type="inferred from homology"/>
<keyword evidence="2 6" id="KW-0808">Transferase</keyword>
<evidence type="ECO:0000256" key="6">
    <source>
        <dbReference type="HAMAP-Rule" id="MF_01978"/>
    </source>
</evidence>
<accession>A0A239TEF4</accession>
<keyword evidence="9" id="KW-1185">Reference proteome</keyword>
<feature type="binding site" evidence="6">
    <location>
        <begin position="186"/>
        <end position="188"/>
    </location>
    <ligand>
        <name>substrate</name>
    </ligand>
</feature>
<dbReference type="Gene3D" id="3.40.50.450">
    <property type="match status" value="1"/>
</dbReference>
<dbReference type="RefSeq" id="WP_051177556.1">
    <property type="nucleotide sequence ID" value="NZ_LT906446.1"/>
</dbReference>
<dbReference type="EMBL" id="LT906446">
    <property type="protein sequence ID" value="SNU95932.1"/>
    <property type="molecule type" value="Genomic_DNA"/>
</dbReference>
<dbReference type="InterPro" id="IPR011404">
    <property type="entry name" value="PPi-PFK"/>
</dbReference>
<comment type="catalytic activity">
    <reaction evidence="6">
        <text>beta-D-fructose 6-phosphate + diphosphate = beta-D-fructose 1,6-bisphosphate + phosphate + H(+)</text>
        <dbReference type="Rhea" id="RHEA:13613"/>
        <dbReference type="ChEBI" id="CHEBI:15378"/>
        <dbReference type="ChEBI" id="CHEBI:32966"/>
        <dbReference type="ChEBI" id="CHEBI:33019"/>
        <dbReference type="ChEBI" id="CHEBI:43474"/>
        <dbReference type="ChEBI" id="CHEBI:57634"/>
        <dbReference type="EC" id="2.7.1.90"/>
    </reaction>
</comment>
<evidence type="ECO:0000256" key="3">
    <source>
        <dbReference type="ARBA" id="ARBA00022723"/>
    </source>
</evidence>
<keyword evidence="4 6" id="KW-0418">Kinase</keyword>
<reference evidence="8 9" key="1">
    <citation type="submission" date="2017-06" db="EMBL/GenBank/DDBJ databases">
        <authorList>
            <consortium name="Pathogen Informatics"/>
        </authorList>
    </citation>
    <scope>NUCLEOTIDE SEQUENCE [LARGE SCALE GENOMIC DNA]</scope>
    <source>
        <strain evidence="8 9">NCTC10570</strain>
    </source>
</reference>
<comment type="caution">
    <text evidence="6">Lacks conserved residue(s) required for the propagation of feature annotation.</text>
</comment>
<keyword evidence="6" id="KW-0324">Glycolysis</keyword>
<comment type="cofactor">
    <cofactor evidence="1 6">
        <name>Mg(2+)</name>
        <dbReference type="ChEBI" id="CHEBI:18420"/>
    </cofactor>
</comment>
<dbReference type="InterPro" id="IPR035966">
    <property type="entry name" value="PKF_sf"/>
</dbReference>
<dbReference type="NCBIfam" id="NF010675">
    <property type="entry name" value="PRK14072.1"/>
    <property type="match status" value="1"/>
</dbReference>
<dbReference type="UniPathway" id="UPA00109">
    <property type="reaction ID" value="UER00182"/>
</dbReference>
<feature type="binding site" evidence="6">
    <location>
        <position position="18"/>
    </location>
    <ligand>
        <name>diphosphate</name>
        <dbReference type="ChEBI" id="CHEBI:33019"/>
    </ligand>
</feature>
<gene>
    <name evidence="8" type="primary">pfkA_1</name>
    <name evidence="6" type="synonym">pfp</name>
    <name evidence="8" type="ORF">SAMEA4364220_00505</name>
</gene>
<feature type="domain" description="Phosphofructokinase" evidence="7">
    <location>
        <begin position="10"/>
        <end position="319"/>
    </location>
</feature>
<comment type="subunit">
    <text evidence="6">Homodimer.</text>
</comment>
<feature type="site" description="Important for catalytic activity; stabilizes the transition state when the phosphoryl donor is PPi" evidence="6">
    <location>
        <position position="138"/>
    </location>
</feature>
<dbReference type="Proteomes" id="UP000215383">
    <property type="component" value="Chromosome 1"/>
</dbReference>
<dbReference type="PRINTS" id="PR00476">
    <property type="entry name" value="PHFRCTKINASE"/>
</dbReference>
<evidence type="ECO:0000259" key="7">
    <source>
        <dbReference type="Pfam" id="PF00365"/>
    </source>
</evidence>
<feature type="binding site" evidence="6">
    <location>
        <begin position="139"/>
        <end position="141"/>
    </location>
    <ligand>
        <name>substrate</name>
    </ligand>
</feature>
<keyword evidence="5 6" id="KW-0460">Magnesium</keyword>
<dbReference type="InterPro" id="IPR050929">
    <property type="entry name" value="PFKA"/>
</dbReference>
<dbReference type="GO" id="GO:0047334">
    <property type="term" value="F:diphosphate-fructose-6-phosphate 1-phosphotransferase activity"/>
    <property type="evidence" value="ECO:0007669"/>
    <property type="project" value="UniProtKB-EC"/>
</dbReference>
<dbReference type="GO" id="GO:0006002">
    <property type="term" value="P:fructose 6-phosphate metabolic process"/>
    <property type="evidence" value="ECO:0007669"/>
    <property type="project" value="InterPro"/>
</dbReference>
<feature type="binding site" evidence="6">
    <location>
        <position position="111"/>
    </location>
    <ligand>
        <name>Mg(2+)</name>
        <dbReference type="ChEBI" id="CHEBI:18420"/>
        <note>catalytic</note>
    </ligand>
</feature>
<dbReference type="SUPFAM" id="SSF53784">
    <property type="entry name" value="Phosphofructokinase"/>
    <property type="match status" value="1"/>
</dbReference>
<feature type="binding site" evidence="6">
    <location>
        <position position="243"/>
    </location>
    <ligand>
        <name>substrate</name>
    </ligand>
</feature>